<accession>A0A225VGD4</accession>
<evidence type="ECO:0000313" key="1">
    <source>
        <dbReference type="EMBL" id="OWZ04184.1"/>
    </source>
</evidence>
<protein>
    <submittedName>
        <fullName evidence="1">Multiple inositol polyphosphate phosphatase</fullName>
    </submittedName>
</protein>
<evidence type="ECO:0000313" key="2">
    <source>
        <dbReference type="Proteomes" id="UP000198211"/>
    </source>
</evidence>
<proteinExistence type="predicted"/>
<dbReference type="AlphaFoldDB" id="A0A225VGD4"/>
<comment type="caution">
    <text evidence="1">The sequence shown here is derived from an EMBL/GenBank/DDBJ whole genome shotgun (WGS) entry which is preliminary data.</text>
</comment>
<name>A0A225VGD4_9STRA</name>
<sequence>MHESFPLAEVALQLYDGFGYVSNYKYGPRGHAKVYRCVEHQLCGKFFRIQDYECADTETTIYDLEHRGVHAAEVSTRKRRGIYPAFKVEVDTAVLSEKYKTQETLLAYAPSEVLIKNRKAHLTRQLEKQTKITRFAELNE</sequence>
<dbReference type="OrthoDB" id="96880at2759"/>
<dbReference type="Proteomes" id="UP000198211">
    <property type="component" value="Unassembled WGS sequence"/>
</dbReference>
<keyword evidence="2" id="KW-1185">Reference proteome</keyword>
<gene>
    <name evidence="1" type="ORF">PHMEG_00023954</name>
</gene>
<dbReference type="EMBL" id="NBNE01005099">
    <property type="protein sequence ID" value="OWZ04184.1"/>
    <property type="molecule type" value="Genomic_DNA"/>
</dbReference>
<organism evidence="1 2">
    <name type="scientific">Phytophthora megakarya</name>
    <dbReference type="NCBI Taxonomy" id="4795"/>
    <lineage>
        <taxon>Eukaryota</taxon>
        <taxon>Sar</taxon>
        <taxon>Stramenopiles</taxon>
        <taxon>Oomycota</taxon>
        <taxon>Peronosporomycetes</taxon>
        <taxon>Peronosporales</taxon>
        <taxon>Peronosporaceae</taxon>
        <taxon>Phytophthora</taxon>
    </lineage>
</organism>
<reference evidence="2" key="1">
    <citation type="submission" date="2017-03" db="EMBL/GenBank/DDBJ databases">
        <title>Phytopthora megakarya and P. palmivora, two closely related causual agents of cacao black pod achieved similar genome size and gene model numbers by different mechanisms.</title>
        <authorList>
            <person name="Ali S."/>
            <person name="Shao J."/>
            <person name="Larry D.J."/>
            <person name="Kronmiller B."/>
            <person name="Shen D."/>
            <person name="Strem M.D."/>
            <person name="Melnick R.L."/>
            <person name="Guiltinan M.J."/>
            <person name="Tyler B.M."/>
            <person name="Meinhardt L.W."/>
            <person name="Bailey B.A."/>
        </authorList>
    </citation>
    <scope>NUCLEOTIDE SEQUENCE [LARGE SCALE GENOMIC DNA]</scope>
    <source>
        <strain evidence="2">zdho120</strain>
    </source>
</reference>